<organism evidence="18 19">
    <name type="scientific">Sarocladium strictum</name>
    <name type="common">Black bundle disease fungus</name>
    <name type="synonym">Acremonium strictum</name>
    <dbReference type="NCBI Taxonomy" id="5046"/>
    <lineage>
        <taxon>Eukaryota</taxon>
        <taxon>Fungi</taxon>
        <taxon>Dikarya</taxon>
        <taxon>Ascomycota</taxon>
        <taxon>Pezizomycotina</taxon>
        <taxon>Sordariomycetes</taxon>
        <taxon>Hypocreomycetidae</taxon>
        <taxon>Hypocreales</taxon>
        <taxon>Sarocladiaceae</taxon>
        <taxon>Sarocladium</taxon>
    </lineage>
</organism>
<comment type="pathway">
    <text evidence="2">Metabolic intermediate biosynthesis; 5-phospho-alpha-D-ribose 1-diphosphate biosynthesis; 5-phospho-alpha-D-ribose 1-diphosphate from D-ribose 5-phosphate (route I): step 1/1.</text>
</comment>
<dbReference type="PROSITE" id="PS00114">
    <property type="entry name" value="PRPP_SYNTHASE"/>
    <property type="match status" value="1"/>
</dbReference>
<evidence type="ECO:0000256" key="3">
    <source>
        <dbReference type="ARBA" id="ARBA00006478"/>
    </source>
</evidence>
<dbReference type="SUPFAM" id="SSF53271">
    <property type="entry name" value="PRTase-like"/>
    <property type="match status" value="2"/>
</dbReference>
<feature type="domain" description="Ribose-phosphate pyrophosphokinase N-terminal" evidence="17">
    <location>
        <begin position="5"/>
        <end position="120"/>
    </location>
</feature>
<dbReference type="PANTHER" id="PTHR10210">
    <property type="entry name" value="RIBOSE-PHOSPHATE DIPHOSPHOKINASE FAMILY MEMBER"/>
    <property type="match status" value="1"/>
</dbReference>
<evidence type="ECO:0000256" key="15">
    <source>
        <dbReference type="ARBA" id="ARBA00049535"/>
    </source>
</evidence>
<keyword evidence="19" id="KW-1185">Reference proteome</keyword>
<keyword evidence="13" id="KW-0460">Magnesium</keyword>
<dbReference type="InterPro" id="IPR029057">
    <property type="entry name" value="PRTase-like"/>
</dbReference>
<evidence type="ECO:0000313" key="19">
    <source>
        <dbReference type="Proteomes" id="UP001175261"/>
    </source>
</evidence>
<evidence type="ECO:0000256" key="14">
    <source>
        <dbReference type="ARBA" id="ARBA00040334"/>
    </source>
</evidence>
<keyword evidence="11" id="KW-0418">Kinase</keyword>
<reference evidence="18" key="1">
    <citation type="submission" date="2022-10" db="EMBL/GenBank/DDBJ databases">
        <title>Determination and structural analysis of whole genome sequence of Sarocladium strictum F4-1.</title>
        <authorList>
            <person name="Hu L."/>
            <person name="Jiang Y."/>
        </authorList>
    </citation>
    <scope>NUCLEOTIDE SEQUENCE</scope>
    <source>
        <strain evidence="18">F4-1</strain>
    </source>
</reference>
<sequence length="436" mass="47293">MRNTLIFAGNSCPALTGQICENLGMTTADAELTQFSNGETSVRILTSVREKDVFVVQSGSSNVNDSIMELLIMISACKGGSANKITAVLPYFPYSRQSKKKSHRGAITARMLANLLGVAGVKHVITVDLHASQMQGFFKCPVDNLHAEPIIAKWIRHNVPNWREAVVVSKNAGGTKRVTSLADALKLNFGMVTTDRKRGTNMSASMIMNHLDGMAHPPATTPPGLRSPTADSETTLAGFDDRRAREVTHGRLVHGHIVEDDFPSPTMSAGNSNEDDPMTMSHASSFFVQEGEPLGGSGDAVASSDEEDNAFHNPKVEHMITLVGDVKNRTVLIVDDMIDKPGSWIAAAETVVKRGHAKRVYCIATHGVFGGDCLEQLQACECIDTIVVTNSFPIQEEAARRCKKLVILDLSFLLAEAIRRNHYGESISPLFQHIGD</sequence>
<gene>
    <name evidence="18" type="ORF">NLU13_4997</name>
</gene>
<dbReference type="NCBIfam" id="TIGR01251">
    <property type="entry name" value="ribP_PPkin"/>
    <property type="match status" value="1"/>
</dbReference>
<dbReference type="CDD" id="cd06223">
    <property type="entry name" value="PRTases_typeI"/>
    <property type="match status" value="1"/>
</dbReference>
<dbReference type="GO" id="GO:0005524">
    <property type="term" value="F:ATP binding"/>
    <property type="evidence" value="ECO:0007669"/>
    <property type="project" value="UniProtKB-KW"/>
</dbReference>
<dbReference type="GO" id="GO:0000287">
    <property type="term" value="F:magnesium ion binding"/>
    <property type="evidence" value="ECO:0007669"/>
    <property type="project" value="InterPro"/>
</dbReference>
<comment type="caution">
    <text evidence="18">The sequence shown here is derived from an EMBL/GenBank/DDBJ whole genome shotgun (WGS) entry which is preliminary data.</text>
</comment>
<dbReference type="EMBL" id="JAPDFR010000003">
    <property type="protein sequence ID" value="KAK0388754.1"/>
    <property type="molecule type" value="Genomic_DNA"/>
</dbReference>
<dbReference type="PANTHER" id="PTHR10210:SF57">
    <property type="entry name" value="RIBOSE-PHOSPHATE DIPHOSPHOKINASE"/>
    <property type="match status" value="1"/>
</dbReference>
<evidence type="ECO:0000256" key="13">
    <source>
        <dbReference type="ARBA" id="ARBA00022842"/>
    </source>
</evidence>
<keyword evidence="9" id="KW-0545">Nucleotide biosynthesis</keyword>
<keyword evidence="8" id="KW-0479">Metal-binding</keyword>
<keyword evidence="12" id="KW-0067">ATP-binding</keyword>
<protein>
    <recommendedName>
        <fullName evidence="14">Ribose-phosphate pyrophosphokinase 1</fullName>
        <ecNumber evidence="4">2.7.6.1</ecNumber>
    </recommendedName>
    <alternativeName>
        <fullName evidence="16">Phosphoribosyl pyrophosphate synthase 1</fullName>
    </alternativeName>
</protein>
<dbReference type="GO" id="GO:0009156">
    <property type="term" value="P:ribonucleoside monophosphate biosynthetic process"/>
    <property type="evidence" value="ECO:0007669"/>
    <property type="project" value="InterPro"/>
</dbReference>
<dbReference type="Proteomes" id="UP001175261">
    <property type="component" value="Unassembled WGS sequence"/>
</dbReference>
<dbReference type="Pfam" id="PF13793">
    <property type="entry name" value="Pribosyltran_N"/>
    <property type="match status" value="1"/>
</dbReference>
<dbReference type="GO" id="GO:0005737">
    <property type="term" value="C:cytoplasm"/>
    <property type="evidence" value="ECO:0007669"/>
    <property type="project" value="UniProtKB-SubCell"/>
</dbReference>
<dbReference type="EC" id="2.7.6.1" evidence="4"/>
<dbReference type="Gene3D" id="3.40.50.2020">
    <property type="match status" value="3"/>
</dbReference>
<accession>A0AA39GKR6</accession>
<evidence type="ECO:0000256" key="2">
    <source>
        <dbReference type="ARBA" id="ARBA00004996"/>
    </source>
</evidence>
<evidence type="ECO:0000256" key="6">
    <source>
        <dbReference type="ARBA" id="ARBA00022553"/>
    </source>
</evidence>
<comment type="catalytic activity">
    <reaction evidence="15">
        <text>D-ribose 5-phosphate + ATP = 5-phospho-alpha-D-ribose 1-diphosphate + AMP + H(+)</text>
        <dbReference type="Rhea" id="RHEA:15609"/>
        <dbReference type="ChEBI" id="CHEBI:15378"/>
        <dbReference type="ChEBI" id="CHEBI:30616"/>
        <dbReference type="ChEBI" id="CHEBI:58017"/>
        <dbReference type="ChEBI" id="CHEBI:78346"/>
        <dbReference type="ChEBI" id="CHEBI:456215"/>
        <dbReference type="EC" id="2.7.6.1"/>
    </reaction>
</comment>
<dbReference type="GO" id="GO:0004749">
    <property type="term" value="F:ribose phosphate diphosphokinase activity"/>
    <property type="evidence" value="ECO:0007669"/>
    <property type="project" value="UniProtKB-EC"/>
</dbReference>
<dbReference type="FunFam" id="3.40.50.2020:FF:000017">
    <property type="entry name" value="Ribose-phosphate pyrophosphokinase 1"/>
    <property type="match status" value="1"/>
</dbReference>
<dbReference type="GO" id="GO:0006015">
    <property type="term" value="P:5-phosphoribose 1-diphosphate biosynthetic process"/>
    <property type="evidence" value="ECO:0007669"/>
    <property type="project" value="TreeGrafter"/>
</dbReference>
<evidence type="ECO:0000256" key="1">
    <source>
        <dbReference type="ARBA" id="ARBA00004496"/>
    </source>
</evidence>
<keyword evidence="6" id="KW-0597">Phosphoprotein</keyword>
<keyword evidence="5" id="KW-0963">Cytoplasm</keyword>
<comment type="similarity">
    <text evidence="3">Belongs to the ribose-phosphate pyrophosphokinase family.</text>
</comment>
<dbReference type="GO" id="GO:0016301">
    <property type="term" value="F:kinase activity"/>
    <property type="evidence" value="ECO:0007669"/>
    <property type="project" value="UniProtKB-KW"/>
</dbReference>
<dbReference type="InterPro" id="IPR029099">
    <property type="entry name" value="Pribosyltran_N"/>
</dbReference>
<dbReference type="GO" id="GO:0002189">
    <property type="term" value="C:ribose phosphate diphosphokinase complex"/>
    <property type="evidence" value="ECO:0007669"/>
    <property type="project" value="UniProtKB-ARBA"/>
</dbReference>
<dbReference type="GO" id="GO:0006164">
    <property type="term" value="P:purine nucleotide biosynthetic process"/>
    <property type="evidence" value="ECO:0007669"/>
    <property type="project" value="TreeGrafter"/>
</dbReference>
<evidence type="ECO:0000256" key="11">
    <source>
        <dbReference type="ARBA" id="ARBA00022777"/>
    </source>
</evidence>
<name>A0AA39GKR6_SARSR</name>
<evidence type="ECO:0000256" key="7">
    <source>
        <dbReference type="ARBA" id="ARBA00022679"/>
    </source>
</evidence>
<evidence type="ECO:0000256" key="9">
    <source>
        <dbReference type="ARBA" id="ARBA00022727"/>
    </source>
</evidence>
<dbReference type="SMART" id="SM01400">
    <property type="entry name" value="Pribosyltran_N"/>
    <property type="match status" value="1"/>
</dbReference>
<dbReference type="InterPro" id="IPR005946">
    <property type="entry name" value="Rib-P_diPkinase"/>
</dbReference>
<evidence type="ECO:0000256" key="4">
    <source>
        <dbReference type="ARBA" id="ARBA00013247"/>
    </source>
</evidence>
<dbReference type="InterPro" id="IPR000836">
    <property type="entry name" value="PRTase_dom"/>
</dbReference>
<evidence type="ECO:0000313" key="18">
    <source>
        <dbReference type="EMBL" id="KAK0388754.1"/>
    </source>
</evidence>
<evidence type="ECO:0000259" key="17">
    <source>
        <dbReference type="Pfam" id="PF13793"/>
    </source>
</evidence>
<keyword evidence="7" id="KW-0808">Transferase</keyword>
<dbReference type="Pfam" id="PF14572">
    <property type="entry name" value="Pribosyl_synth"/>
    <property type="match status" value="1"/>
</dbReference>
<evidence type="ECO:0000256" key="16">
    <source>
        <dbReference type="ARBA" id="ARBA00077829"/>
    </source>
</evidence>
<comment type="subcellular location">
    <subcellularLocation>
        <location evidence="1">Cytoplasm</location>
    </subcellularLocation>
</comment>
<proteinExistence type="inferred from homology"/>
<evidence type="ECO:0000256" key="5">
    <source>
        <dbReference type="ARBA" id="ARBA00022490"/>
    </source>
</evidence>
<evidence type="ECO:0000256" key="8">
    <source>
        <dbReference type="ARBA" id="ARBA00022723"/>
    </source>
</evidence>
<dbReference type="FunFam" id="3.40.50.2020:FF:000043">
    <property type="entry name" value="Ribose-phosphate pyrophosphokinase 1"/>
    <property type="match status" value="1"/>
</dbReference>
<dbReference type="AlphaFoldDB" id="A0AA39GKR6"/>
<evidence type="ECO:0000256" key="12">
    <source>
        <dbReference type="ARBA" id="ARBA00022840"/>
    </source>
</evidence>
<dbReference type="InterPro" id="IPR000842">
    <property type="entry name" value="PRib_PP_synth_CS"/>
</dbReference>
<evidence type="ECO:0000256" key="10">
    <source>
        <dbReference type="ARBA" id="ARBA00022741"/>
    </source>
</evidence>
<keyword evidence="10" id="KW-0547">Nucleotide-binding</keyword>